<evidence type="ECO:0000256" key="5">
    <source>
        <dbReference type="ARBA" id="ARBA00022984"/>
    </source>
</evidence>
<keyword evidence="5 7" id="KW-0573">Peptidoglycan synthesis</keyword>
<dbReference type="Proteomes" id="UP000632828">
    <property type="component" value="Unassembled WGS sequence"/>
</dbReference>
<dbReference type="Gene3D" id="3.10.450.50">
    <property type="match status" value="1"/>
</dbReference>
<dbReference type="SUPFAM" id="SSF54427">
    <property type="entry name" value="NTF2-like"/>
    <property type="match status" value="1"/>
</dbReference>
<evidence type="ECO:0000313" key="9">
    <source>
        <dbReference type="EMBL" id="MBD1400966.1"/>
    </source>
</evidence>
<dbReference type="PANTHER" id="PTHR36699:SF1">
    <property type="entry name" value="L,D-TRANSPEPTIDASE YAFK-RELATED"/>
    <property type="match status" value="1"/>
</dbReference>
<gene>
    <name evidence="9" type="ORF">ICT70_09800</name>
</gene>
<feature type="active site" description="Proton donor/acceptor" evidence="7">
    <location>
        <position position="274"/>
    </location>
</feature>
<dbReference type="InterPro" id="IPR038063">
    <property type="entry name" value="Transpep_catalytic_dom"/>
</dbReference>
<sequence length="445" mass="51099">MIRIAVTALFFVLLIVATVVRVVALWPQPSSEVVQPLPLAGVAATTPGSLSVAPPAGLFERLQGRFDDSDNHYESLLLQGLLLFHHGHIDQSISRIELLTRQAPRFELAHLVLGDLLLARFTPLKTIGGAVPQFEGQDYHQRLDELRSEARARLHGYLSRMDDHQSPRALVSLGEKTPYALVIDKSKNRLYVFRNQGEGVPPRLVDDFYIVLGQQVGDKMIEGDLKTPTGTYFVTSYIDPEKLPPMYGSGAFPINYPNEYDRRRNKSGFGIWLHGTDRSLFSRPPLDSEGCVVLTNEEFEHIREYVQIGRTPVVITEGLEWLPPGDWQRQNQDVKDFIEEWRHQWEEGDLQGYLNLYADDFWSAGHDYHSWSRYKQQVFSSKTYQQIAVSDLSLYEYPRQDNEPAMIVANFVQHYRSNNFNGDMRKRLYLVKQQNQWQVLYEGGQ</sequence>
<reference evidence="9" key="1">
    <citation type="submission" date="2020-09" db="EMBL/GenBank/DDBJ databases">
        <title>Pelobacter alkaliphilus sp. nov., a novel anaerobic arsenate-reducing bacterium from terrestrial mud volcano.</title>
        <authorList>
            <person name="Khomyakova M.A."/>
            <person name="Merkel A.Y."/>
            <person name="Slobodkin A.I."/>
        </authorList>
    </citation>
    <scope>NUCLEOTIDE SEQUENCE</scope>
    <source>
        <strain evidence="9">M08fum</strain>
    </source>
</reference>
<proteinExistence type="inferred from homology"/>
<dbReference type="GO" id="GO:0009252">
    <property type="term" value="P:peptidoglycan biosynthetic process"/>
    <property type="evidence" value="ECO:0007669"/>
    <property type="project" value="UniProtKB-UniPathway"/>
</dbReference>
<organism evidence="9 10">
    <name type="scientific">Pelovirga terrestris</name>
    <dbReference type="NCBI Taxonomy" id="2771352"/>
    <lineage>
        <taxon>Bacteria</taxon>
        <taxon>Pseudomonadati</taxon>
        <taxon>Thermodesulfobacteriota</taxon>
        <taxon>Desulfuromonadia</taxon>
        <taxon>Geobacterales</taxon>
        <taxon>Geobacteraceae</taxon>
        <taxon>Pelovirga</taxon>
    </lineage>
</organism>
<feature type="domain" description="L,D-TPase catalytic" evidence="8">
    <location>
        <begin position="179"/>
        <end position="316"/>
    </location>
</feature>
<protein>
    <submittedName>
        <fullName evidence="9">L,D-transpeptidase family protein</fullName>
    </submittedName>
</protein>
<dbReference type="GO" id="GO:0016740">
    <property type="term" value="F:transferase activity"/>
    <property type="evidence" value="ECO:0007669"/>
    <property type="project" value="UniProtKB-KW"/>
</dbReference>
<evidence type="ECO:0000256" key="3">
    <source>
        <dbReference type="ARBA" id="ARBA00022679"/>
    </source>
</evidence>
<keyword evidence="3" id="KW-0808">Transferase</keyword>
<dbReference type="InterPro" id="IPR056203">
    <property type="entry name" value="Cds6_C"/>
</dbReference>
<evidence type="ECO:0000256" key="7">
    <source>
        <dbReference type="PROSITE-ProRule" id="PRU01373"/>
    </source>
</evidence>
<dbReference type="SUPFAM" id="SSF141523">
    <property type="entry name" value="L,D-transpeptidase catalytic domain-like"/>
    <property type="match status" value="1"/>
</dbReference>
<dbReference type="PANTHER" id="PTHR36699">
    <property type="entry name" value="LD-TRANSPEPTIDASE"/>
    <property type="match status" value="1"/>
</dbReference>
<keyword evidence="10" id="KW-1185">Reference proteome</keyword>
<dbReference type="GO" id="GO:0008360">
    <property type="term" value="P:regulation of cell shape"/>
    <property type="evidence" value="ECO:0007669"/>
    <property type="project" value="UniProtKB-UniRule"/>
</dbReference>
<keyword evidence="6 7" id="KW-0961">Cell wall biogenesis/degradation</keyword>
<dbReference type="GO" id="GO:0071555">
    <property type="term" value="P:cell wall organization"/>
    <property type="evidence" value="ECO:0007669"/>
    <property type="project" value="UniProtKB-UniRule"/>
</dbReference>
<dbReference type="RefSeq" id="WP_191156057.1">
    <property type="nucleotide sequence ID" value="NZ_JACWUN010000010.1"/>
</dbReference>
<dbReference type="Pfam" id="PF24125">
    <property type="entry name" value="Cds6_C"/>
    <property type="match status" value="1"/>
</dbReference>
<accession>A0A8J6URB1</accession>
<feature type="active site" description="Nucleophile" evidence="7">
    <location>
        <position position="291"/>
    </location>
</feature>
<dbReference type="UniPathway" id="UPA00219"/>
<dbReference type="Gene3D" id="2.40.440.10">
    <property type="entry name" value="L,D-transpeptidase catalytic domain-like"/>
    <property type="match status" value="1"/>
</dbReference>
<dbReference type="AlphaFoldDB" id="A0A8J6URB1"/>
<name>A0A8J6URB1_9BACT</name>
<evidence type="ECO:0000256" key="1">
    <source>
        <dbReference type="ARBA" id="ARBA00004752"/>
    </source>
</evidence>
<dbReference type="InterPro" id="IPR005490">
    <property type="entry name" value="LD_TPept_cat_dom"/>
</dbReference>
<evidence type="ECO:0000256" key="4">
    <source>
        <dbReference type="ARBA" id="ARBA00022960"/>
    </source>
</evidence>
<comment type="similarity">
    <text evidence="2">Belongs to the YkuD family.</text>
</comment>
<dbReference type="EMBL" id="JACWUN010000010">
    <property type="protein sequence ID" value="MBD1400966.1"/>
    <property type="molecule type" value="Genomic_DNA"/>
</dbReference>
<dbReference type="CDD" id="cd16913">
    <property type="entry name" value="YkuD_like"/>
    <property type="match status" value="1"/>
</dbReference>
<dbReference type="InterPro" id="IPR032710">
    <property type="entry name" value="NTF2-like_dom_sf"/>
</dbReference>
<keyword evidence="4 7" id="KW-0133">Cell shape</keyword>
<dbReference type="PROSITE" id="PS52029">
    <property type="entry name" value="LD_TPASE"/>
    <property type="match status" value="1"/>
</dbReference>
<evidence type="ECO:0000313" key="10">
    <source>
        <dbReference type="Proteomes" id="UP000632828"/>
    </source>
</evidence>
<evidence type="ECO:0000256" key="6">
    <source>
        <dbReference type="ARBA" id="ARBA00023316"/>
    </source>
</evidence>
<comment type="pathway">
    <text evidence="1 7">Cell wall biogenesis; peptidoglycan biosynthesis.</text>
</comment>
<evidence type="ECO:0000259" key="8">
    <source>
        <dbReference type="PROSITE" id="PS52029"/>
    </source>
</evidence>
<comment type="caution">
    <text evidence="9">The sequence shown here is derived from an EMBL/GenBank/DDBJ whole genome shotgun (WGS) entry which is preliminary data.</text>
</comment>
<evidence type="ECO:0000256" key="2">
    <source>
        <dbReference type="ARBA" id="ARBA00005992"/>
    </source>
</evidence>
<dbReference type="Pfam" id="PF03734">
    <property type="entry name" value="YkuD"/>
    <property type="match status" value="1"/>
</dbReference>
<dbReference type="GO" id="GO:0004180">
    <property type="term" value="F:carboxypeptidase activity"/>
    <property type="evidence" value="ECO:0007669"/>
    <property type="project" value="UniProtKB-ARBA"/>
</dbReference>